<evidence type="ECO:0000256" key="3">
    <source>
        <dbReference type="ARBA" id="ARBA00022692"/>
    </source>
</evidence>
<dbReference type="KEGG" id="afx:JZ786_17925"/>
<reference evidence="14 15" key="1">
    <citation type="submission" date="2021-02" db="EMBL/GenBank/DDBJ databases">
        <title>Alicyclobacillus curvatus sp. nov. and Alicyclobacillus mengziensis sp. nov., two acidophilic bacteria isolated from acid mine drainage.</title>
        <authorList>
            <person name="Huang Y."/>
        </authorList>
    </citation>
    <scope>NUCLEOTIDE SEQUENCE [LARGE SCALE GENOMIC DNA]</scope>
    <source>
        <strain evidence="14 15">S30H14</strain>
    </source>
</reference>
<evidence type="ECO:0000256" key="13">
    <source>
        <dbReference type="SAM" id="Phobius"/>
    </source>
</evidence>
<feature type="region of interest" description="Disordered" evidence="12">
    <location>
        <begin position="318"/>
        <end position="337"/>
    </location>
</feature>
<keyword evidence="2" id="KW-1003">Cell membrane</keyword>
<dbReference type="PANTHER" id="PTHR35457">
    <property type="entry name" value="HEME A SYNTHASE"/>
    <property type="match status" value="1"/>
</dbReference>
<keyword evidence="10" id="KW-1015">Disulfide bond</keyword>
<dbReference type="GO" id="GO:0016020">
    <property type="term" value="C:membrane"/>
    <property type="evidence" value="ECO:0007669"/>
    <property type="project" value="UniProtKB-SubCell"/>
</dbReference>
<feature type="compositionally biased region" description="Polar residues" evidence="12">
    <location>
        <begin position="328"/>
        <end position="337"/>
    </location>
</feature>
<evidence type="ECO:0000256" key="5">
    <source>
        <dbReference type="ARBA" id="ARBA00022989"/>
    </source>
</evidence>
<accession>A0A9X7Z4W8</accession>
<evidence type="ECO:0000256" key="11">
    <source>
        <dbReference type="ARBA" id="ARBA00023444"/>
    </source>
</evidence>
<dbReference type="EMBL" id="CP071182">
    <property type="protein sequence ID" value="QSO46354.1"/>
    <property type="molecule type" value="Genomic_DNA"/>
</dbReference>
<evidence type="ECO:0000256" key="12">
    <source>
        <dbReference type="SAM" id="MobiDB-lite"/>
    </source>
</evidence>
<evidence type="ECO:0000256" key="8">
    <source>
        <dbReference type="ARBA" id="ARBA00023133"/>
    </source>
</evidence>
<keyword evidence="4" id="KW-0479">Metal-binding</keyword>
<proteinExistence type="predicted"/>
<protein>
    <submittedName>
        <fullName evidence="14">COX15/CtaA family protein</fullName>
    </submittedName>
</protein>
<keyword evidence="8" id="KW-0350">Heme biosynthesis</keyword>
<keyword evidence="5 13" id="KW-1133">Transmembrane helix</keyword>
<evidence type="ECO:0000256" key="10">
    <source>
        <dbReference type="ARBA" id="ARBA00023157"/>
    </source>
</evidence>
<evidence type="ECO:0000256" key="1">
    <source>
        <dbReference type="ARBA" id="ARBA00004141"/>
    </source>
</evidence>
<name>A0A9X7Z4W8_9BACL</name>
<comment type="pathway">
    <text evidence="11">Porphyrin-containing compound metabolism.</text>
</comment>
<dbReference type="Proteomes" id="UP000663505">
    <property type="component" value="Chromosome"/>
</dbReference>
<dbReference type="InterPro" id="IPR050450">
    <property type="entry name" value="COX15/CtaA_HemeA_synthase"/>
</dbReference>
<dbReference type="GO" id="GO:0046872">
    <property type="term" value="F:metal ion binding"/>
    <property type="evidence" value="ECO:0007669"/>
    <property type="project" value="UniProtKB-KW"/>
</dbReference>
<feature type="transmembrane region" description="Helical" evidence="13">
    <location>
        <begin position="102"/>
        <end position="121"/>
    </location>
</feature>
<dbReference type="AlphaFoldDB" id="A0A9X7Z4W8"/>
<dbReference type="Pfam" id="PF02628">
    <property type="entry name" value="COX15-CtaA"/>
    <property type="match status" value="1"/>
</dbReference>
<evidence type="ECO:0000313" key="14">
    <source>
        <dbReference type="EMBL" id="QSO46354.1"/>
    </source>
</evidence>
<feature type="transmembrane region" description="Helical" evidence="13">
    <location>
        <begin position="12"/>
        <end position="32"/>
    </location>
</feature>
<evidence type="ECO:0000256" key="7">
    <source>
        <dbReference type="ARBA" id="ARBA00023004"/>
    </source>
</evidence>
<feature type="transmembrane region" description="Helical" evidence="13">
    <location>
        <begin position="127"/>
        <end position="148"/>
    </location>
</feature>
<organism evidence="14 15">
    <name type="scientific">Alicyclobacillus mengziensis</name>
    <dbReference type="NCBI Taxonomy" id="2931921"/>
    <lineage>
        <taxon>Bacteria</taxon>
        <taxon>Bacillati</taxon>
        <taxon>Bacillota</taxon>
        <taxon>Bacilli</taxon>
        <taxon>Bacillales</taxon>
        <taxon>Alicyclobacillaceae</taxon>
        <taxon>Alicyclobacillus</taxon>
    </lineage>
</organism>
<evidence type="ECO:0000256" key="4">
    <source>
        <dbReference type="ARBA" id="ARBA00022723"/>
    </source>
</evidence>
<dbReference type="InterPro" id="IPR003780">
    <property type="entry name" value="COX15/CtaA_fam"/>
</dbReference>
<feature type="transmembrane region" description="Helical" evidence="13">
    <location>
        <begin position="286"/>
        <end position="308"/>
    </location>
</feature>
<keyword evidence="9 13" id="KW-0472">Membrane</keyword>
<keyword evidence="6" id="KW-0560">Oxidoreductase</keyword>
<dbReference type="GO" id="GO:0006784">
    <property type="term" value="P:heme A biosynthetic process"/>
    <property type="evidence" value="ECO:0007669"/>
    <property type="project" value="InterPro"/>
</dbReference>
<feature type="transmembrane region" description="Helical" evidence="13">
    <location>
        <begin position="257"/>
        <end position="280"/>
    </location>
</feature>
<dbReference type="GO" id="GO:0016491">
    <property type="term" value="F:oxidoreductase activity"/>
    <property type="evidence" value="ECO:0007669"/>
    <property type="project" value="UniProtKB-KW"/>
</dbReference>
<comment type="subcellular location">
    <subcellularLocation>
        <location evidence="1">Membrane</location>
        <topology evidence="1">Multi-pass membrane protein</topology>
    </subcellularLocation>
</comment>
<keyword evidence="3 13" id="KW-0812">Transmembrane</keyword>
<evidence type="ECO:0000256" key="6">
    <source>
        <dbReference type="ARBA" id="ARBA00023002"/>
    </source>
</evidence>
<keyword evidence="7" id="KW-0408">Iron</keyword>
<feature type="transmembrane region" description="Helical" evidence="13">
    <location>
        <begin position="222"/>
        <end position="245"/>
    </location>
</feature>
<feature type="transmembrane region" description="Helical" evidence="13">
    <location>
        <begin position="181"/>
        <end position="202"/>
    </location>
</feature>
<evidence type="ECO:0000256" key="2">
    <source>
        <dbReference type="ARBA" id="ARBA00022475"/>
    </source>
</evidence>
<sequence>MMKRSLAWYKVTYVLAILSLIGIFAVNIVGFVDTETGSALGCGHDWPLCNGAVIPHVWGLQTLIEFTHRALVGVVTVLLLVTSGLAWRLYRAWREVKATIGIAVGFVFVQAGLGALGVIYGDPAWFLAFHFGCSLLAFVGVLLLVVVLRQIGRQIRDKDARDDVSTVVLRRPVPKGPFTRGVWFTLIYMYVAMYYGAFVSSTGDGSGFRGWPFPTEIHSGQVFVVDIIHRAVAVGLGALIVYLWVLAFRMRKDHHDLFVGTWLALVFVILVAFSGATLIWTNHAALWAFLVHVSMVTGLFGSLSYLGLQIIPPSNVRVPRSQKGAETPRTSSIGEQV</sequence>
<gene>
    <name evidence="14" type="ORF">JZ786_17925</name>
</gene>
<feature type="transmembrane region" description="Helical" evidence="13">
    <location>
        <begin position="70"/>
        <end position="90"/>
    </location>
</feature>
<dbReference type="PANTHER" id="PTHR35457:SF1">
    <property type="entry name" value="HEME A SYNTHASE"/>
    <property type="match status" value="1"/>
</dbReference>
<evidence type="ECO:0000313" key="15">
    <source>
        <dbReference type="Proteomes" id="UP000663505"/>
    </source>
</evidence>
<keyword evidence="15" id="KW-1185">Reference proteome</keyword>
<dbReference type="RefSeq" id="WP_206655723.1">
    <property type="nucleotide sequence ID" value="NZ_CP071182.1"/>
</dbReference>
<evidence type="ECO:0000256" key="9">
    <source>
        <dbReference type="ARBA" id="ARBA00023136"/>
    </source>
</evidence>